<comment type="caution">
    <text evidence="6">The sequence shown here is derived from an EMBL/GenBank/DDBJ whole genome shotgun (WGS) entry which is preliminary data.</text>
</comment>
<evidence type="ECO:0000259" key="5">
    <source>
        <dbReference type="PROSITE" id="PS50977"/>
    </source>
</evidence>
<dbReference type="Gene3D" id="1.10.357.10">
    <property type="entry name" value="Tetracycline Repressor, domain 2"/>
    <property type="match status" value="1"/>
</dbReference>
<dbReference type="InterPro" id="IPR054156">
    <property type="entry name" value="YxaF_TetR_C"/>
</dbReference>
<proteinExistence type="predicted"/>
<dbReference type="PRINTS" id="PR00455">
    <property type="entry name" value="HTHTETR"/>
</dbReference>
<dbReference type="PANTHER" id="PTHR47506:SF7">
    <property type="entry name" value="TRANSCRIPTIONAL REGULATORY PROTEIN"/>
    <property type="match status" value="1"/>
</dbReference>
<dbReference type="PROSITE" id="PS50977">
    <property type="entry name" value="HTH_TETR_2"/>
    <property type="match status" value="1"/>
</dbReference>
<sequence length="203" mass="21604">MRKSKQETAETRQRIVEAASAEFRRNGIDGTGLADLMATAGLTHGGFYKHFGSKEQVVEESVALAIESMADSMDRTLSASPGIRGLQAAITEYLGVEHRDNAASGCPFVALGSEVARSSDTVREATTAGFLKMVNSMASQLDGVSATAARKDALVMLSTMIGAMTMARIVTDSSLSASILRQARKHLTDHLEREACSTKPQHG</sequence>
<feature type="domain" description="HTH tetR-type" evidence="5">
    <location>
        <begin position="9"/>
        <end position="69"/>
    </location>
</feature>
<name>A0ABM8NJU1_9BURK</name>
<dbReference type="Pfam" id="PF21993">
    <property type="entry name" value="TetR_C_13_2"/>
    <property type="match status" value="1"/>
</dbReference>
<keyword evidence="7" id="KW-1185">Reference proteome</keyword>
<dbReference type="SUPFAM" id="SSF46689">
    <property type="entry name" value="Homeodomain-like"/>
    <property type="match status" value="1"/>
</dbReference>
<accession>A0ABM8NJU1</accession>
<dbReference type="Proteomes" id="UP000598032">
    <property type="component" value="Unassembled WGS sequence"/>
</dbReference>
<keyword evidence="2 4" id="KW-0238">DNA-binding</keyword>
<evidence type="ECO:0000256" key="4">
    <source>
        <dbReference type="PROSITE-ProRule" id="PRU00335"/>
    </source>
</evidence>
<dbReference type="SUPFAM" id="SSF48498">
    <property type="entry name" value="Tetracyclin repressor-like, C-terminal domain"/>
    <property type="match status" value="1"/>
</dbReference>
<dbReference type="InterPro" id="IPR001647">
    <property type="entry name" value="HTH_TetR"/>
</dbReference>
<dbReference type="EMBL" id="CAJHCP010000004">
    <property type="protein sequence ID" value="CAD6529038.1"/>
    <property type="molecule type" value="Genomic_DNA"/>
</dbReference>
<keyword evidence="1" id="KW-0805">Transcription regulation</keyword>
<organism evidence="6 7">
    <name type="scientific">Paraburkholderia metrosideri</name>
    <dbReference type="NCBI Taxonomy" id="580937"/>
    <lineage>
        <taxon>Bacteria</taxon>
        <taxon>Pseudomonadati</taxon>
        <taxon>Pseudomonadota</taxon>
        <taxon>Betaproteobacteria</taxon>
        <taxon>Burkholderiales</taxon>
        <taxon>Burkholderiaceae</taxon>
        <taxon>Paraburkholderia</taxon>
    </lineage>
</organism>
<dbReference type="PANTHER" id="PTHR47506">
    <property type="entry name" value="TRANSCRIPTIONAL REGULATORY PROTEIN"/>
    <property type="match status" value="1"/>
</dbReference>
<gene>
    <name evidence="6" type="ORF">LMG28140_02228</name>
</gene>
<dbReference type="Gene3D" id="1.10.10.60">
    <property type="entry name" value="Homeodomain-like"/>
    <property type="match status" value="1"/>
</dbReference>
<evidence type="ECO:0000256" key="1">
    <source>
        <dbReference type="ARBA" id="ARBA00023015"/>
    </source>
</evidence>
<evidence type="ECO:0000256" key="3">
    <source>
        <dbReference type="ARBA" id="ARBA00023163"/>
    </source>
</evidence>
<evidence type="ECO:0000313" key="6">
    <source>
        <dbReference type="EMBL" id="CAD6529038.1"/>
    </source>
</evidence>
<dbReference type="InterPro" id="IPR009057">
    <property type="entry name" value="Homeodomain-like_sf"/>
</dbReference>
<reference evidence="6 7" key="1">
    <citation type="submission" date="2020-10" db="EMBL/GenBank/DDBJ databases">
        <authorList>
            <person name="Peeters C."/>
        </authorList>
    </citation>
    <scope>NUCLEOTIDE SEQUENCE [LARGE SCALE GENOMIC DNA]</scope>
    <source>
        <strain evidence="6 7">LMG 28140</strain>
    </source>
</reference>
<evidence type="ECO:0000313" key="7">
    <source>
        <dbReference type="Proteomes" id="UP000598032"/>
    </source>
</evidence>
<feature type="DNA-binding region" description="H-T-H motif" evidence="4">
    <location>
        <begin position="32"/>
        <end position="51"/>
    </location>
</feature>
<protein>
    <recommendedName>
        <fullName evidence="5">HTH tetR-type domain-containing protein</fullName>
    </recommendedName>
</protein>
<keyword evidence="3" id="KW-0804">Transcription</keyword>
<dbReference type="RefSeq" id="WP_201642319.1">
    <property type="nucleotide sequence ID" value="NZ_CAJHCP010000004.1"/>
</dbReference>
<evidence type="ECO:0000256" key="2">
    <source>
        <dbReference type="ARBA" id="ARBA00023125"/>
    </source>
</evidence>
<dbReference type="InterPro" id="IPR036271">
    <property type="entry name" value="Tet_transcr_reg_TetR-rel_C_sf"/>
</dbReference>
<dbReference type="Pfam" id="PF00440">
    <property type="entry name" value="TetR_N"/>
    <property type="match status" value="1"/>
</dbReference>